<feature type="coiled-coil region" evidence="1">
    <location>
        <begin position="81"/>
        <end position="122"/>
    </location>
</feature>
<dbReference type="Proteomes" id="UP001146793">
    <property type="component" value="Unassembled WGS sequence"/>
</dbReference>
<accession>A0AAV7YSG9</accession>
<feature type="compositionally biased region" description="Basic and acidic residues" evidence="2">
    <location>
        <begin position="10"/>
        <end position="21"/>
    </location>
</feature>
<feature type="region of interest" description="Disordered" evidence="2">
    <location>
        <begin position="1"/>
        <end position="51"/>
    </location>
</feature>
<feature type="region of interest" description="Disordered" evidence="2">
    <location>
        <begin position="286"/>
        <end position="346"/>
    </location>
</feature>
<proteinExistence type="predicted"/>
<evidence type="ECO:0000313" key="4">
    <source>
        <dbReference type="EMBL" id="KAJ3430653.1"/>
    </source>
</evidence>
<dbReference type="EMBL" id="JANTQA010000051">
    <property type="protein sequence ID" value="KAJ3430653.1"/>
    <property type="molecule type" value="Genomic_DNA"/>
</dbReference>
<dbReference type="InterPro" id="IPR002710">
    <property type="entry name" value="Dilute_dom"/>
</dbReference>
<evidence type="ECO:0000256" key="2">
    <source>
        <dbReference type="SAM" id="MobiDB-lite"/>
    </source>
</evidence>
<evidence type="ECO:0000259" key="3">
    <source>
        <dbReference type="PROSITE" id="PS51126"/>
    </source>
</evidence>
<protein>
    <submittedName>
        <fullName evidence="4">Neurofilament triplet m protein-like protein</fullName>
    </submittedName>
</protein>
<reference evidence="4" key="1">
    <citation type="submission" date="2022-08" db="EMBL/GenBank/DDBJ databases">
        <title>Novel sulphate-reducing endosymbionts in the free-living metamonad Anaeramoeba.</title>
        <authorList>
            <person name="Jerlstrom-Hultqvist J."/>
            <person name="Cepicka I."/>
            <person name="Gallot-Lavallee L."/>
            <person name="Salas-Leiva D."/>
            <person name="Curtis B.A."/>
            <person name="Zahonova K."/>
            <person name="Pipaliya S."/>
            <person name="Dacks J."/>
            <person name="Roger A.J."/>
        </authorList>
    </citation>
    <scope>NUCLEOTIDE SEQUENCE</scope>
    <source>
        <strain evidence="4">Busselton2</strain>
    </source>
</reference>
<name>A0AAV7YSG9_9EUKA</name>
<gene>
    <name evidence="4" type="ORF">M0812_23668</name>
</gene>
<feature type="compositionally biased region" description="Basic and acidic residues" evidence="2">
    <location>
        <begin position="39"/>
        <end position="51"/>
    </location>
</feature>
<keyword evidence="1" id="KW-0175">Coiled coil</keyword>
<feature type="coiled-coil region" evidence="1">
    <location>
        <begin position="192"/>
        <end position="237"/>
    </location>
</feature>
<feature type="domain" description="Dilute" evidence="3">
    <location>
        <begin position="554"/>
        <end position="672"/>
    </location>
</feature>
<sequence length="672" mass="81299">MKNNTKHKNKNENENKNENKYKNKNKKIEKKFKKKEKKKDRDKEEGIGRISKIKELKNGIQYKKMLLMKKRAQLKEINYKNNQSKAKQKKSKQKIKKLKQLINKNKEKKNILEKKIIKHNKKKKQFNRLKKNEKKIGVSQMQTGIKKRDDKMRNEKIEQISILKLSLKPKKQELNEISKFGPLFFEFSLLKNQNNENLLKKFKIELKKTKKKINKIKVNHKKYLQTKRREIEELQTKYLQGLIAENKTRIFELKKKLLISKHKFKLQQSEYEWILQKRSKLESFELNPQKKNNLTKKNKIKLQKKKKKNKNKKKNENENKNKNKNGYKNKNEKENENENEYENEYEKENENWKMNGFKKDIEMSKELEIMSKKKKKGTEWNLKTETEIEIIKEQKKKLKECKFETSNLYNRLQMIQNIEKEKWLIERLFFYSDEKVSGIYPIPAVILISFLISSNSFDFGCEKNFPEEYYLKRVFNSRFKHEIKVKDFNNNNKNGDYDDDNKYQYYDIYKKKVKKSRSDMKSKSTTKGFYINFDTLMNCNDENELEGDEFFFEDQVPLIILLFENLCELLDQVYFKTIYIINDQLQPKFRQLFLKCYPPESKKFKKTLKYCTKSVINQLKLIIDYYQLVKLPNIICQGFITKAFLSINTTLFNYLLRRGDFLTIGHSAKIKE</sequence>
<organism evidence="4 5">
    <name type="scientific">Anaeramoeba flamelloides</name>
    <dbReference type="NCBI Taxonomy" id="1746091"/>
    <lineage>
        <taxon>Eukaryota</taxon>
        <taxon>Metamonada</taxon>
        <taxon>Anaeramoebidae</taxon>
        <taxon>Anaeramoeba</taxon>
    </lineage>
</organism>
<feature type="compositionally biased region" description="Basic residues" evidence="2">
    <location>
        <begin position="293"/>
        <end position="313"/>
    </location>
</feature>
<feature type="compositionally biased region" description="Basic residues" evidence="2">
    <location>
        <begin position="22"/>
        <end position="38"/>
    </location>
</feature>
<evidence type="ECO:0000256" key="1">
    <source>
        <dbReference type="SAM" id="Coils"/>
    </source>
</evidence>
<evidence type="ECO:0000313" key="5">
    <source>
        <dbReference type="Proteomes" id="UP001146793"/>
    </source>
</evidence>
<comment type="caution">
    <text evidence="4">The sequence shown here is derived from an EMBL/GenBank/DDBJ whole genome shotgun (WGS) entry which is preliminary data.</text>
</comment>
<dbReference type="PROSITE" id="PS51126">
    <property type="entry name" value="DILUTE"/>
    <property type="match status" value="1"/>
</dbReference>
<dbReference type="AlphaFoldDB" id="A0AAV7YSG9"/>